<name>A0AAV5V5R7_9BILA</name>
<sequence length="418" mass="47751">IFSLFLLLQTMAESFHISSSSSRITVYSQQENCTVVISPDASTLTLHTATATPINRIDLTLSDNDNNIIHDFKIPQSLGGRNGSVRIDALHPFVFEEGEAVRMHTGCQKTTCGEGLKNFALSVTPHFRNQLAPPTLSKICSTRLQFESSVMGVSSEALGVASPIFCARLYGNEKDQQIIKMKQVCRPFLHRFLSRNWNMNTVSTAISYLHFADRLMMLHTGRRLFQYIMRQPQHNLQPQSLHELIQFASKLTDNLDIVIWIIRQVPYLKCHEMLGSIMFSLSPATHKAVYAELGAMFVDERGKWKKEARRERKRGMDAVPGYTRHFPVDLYLQPIAADDEYDTPPTKSLMLYKYKSLNPNGHGRIDVRHLWAKVPEEYNFVKLEGRLMKRRENAEEYEITDPDVPLVANAYKNEEDIA</sequence>
<gene>
    <name evidence="1" type="ORF">PFISCL1PPCAC_6244</name>
</gene>
<dbReference type="AlphaFoldDB" id="A0AAV5V5R7"/>
<organism evidence="1 2">
    <name type="scientific">Pristionchus fissidentatus</name>
    <dbReference type="NCBI Taxonomy" id="1538716"/>
    <lineage>
        <taxon>Eukaryota</taxon>
        <taxon>Metazoa</taxon>
        <taxon>Ecdysozoa</taxon>
        <taxon>Nematoda</taxon>
        <taxon>Chromadorea</taxon>
        <taxon>Rhabditida</taxon>
        <taxon>Rhabditina</taxon>
        <taxon>Diplogasteromorpha</taxon>
        <taxon>Diplogasteroidea</taxon>
        <taxon>Neodiplogasteridae</taxon>
        <taxon>Pristionchus</taxon>
    </lineage>
</organism>
<protein>
    <submittedName>
        <fullName evidence="1">Uncharacterized protein</fullName>
    </submittedName>
</protein>
<reference evidence="1" key="1">
    <citation type="submission" date="2023-10" db="EMBL/GenBank/DDBJ databases">
        <title>Genome assembly of Pristionchus species.</title>
        <authorList>
            <person name="Yoshida K."/>
            <person name="Sommer R.J."/>
        </authorList>
    </citation>
    <scope>NUCLEOTIDE SEQUENCE</scope>
    <source>
        <strain evidence="1">RS5133</strain>
    </source>
</reference>
<evidence type="ECO:0000313" key="2">
    <source>
        <dbReference type="Proteomes" id="UP001432322"/>
    </source>
</evidence>
<accession>A0AAV5V5R7</accession>
<proteinExistence type="predicted"/>
<comment type="caution">
    <text evidence="1">The sequence shown here is derived from an EMBL/GenBank/DDBJ whole genome shotgun (WGS) entry which is preliminary data.</text>
</comment>
<dbReference type="EMBL" id="BTSY01000002">
    <property type="protein sequence ID" value="GMT14947.1"/>
    <property type="molecule type" value="Genomic_DNA"/>
</dbReference>
<evidence type="ECO:0000313" key="1">
    <source>
        <dbReference type="EMBL" id="GMT14947.1"/>
    </source>
</evidence>
<dbReference type="Proteomes" id="UP001432322">
    <property type="component" value="Unassembled WGS sequence"/>
</dbReference>
<keyword evidence="2" id="KW-1185">Reference proteome</keyword>
<feature type="non-terminal residue" evidence="1">
    <location>
        <position position="1"/>
    </location>
</feature>